<evidence type="ECO:0000313" key="7">
    <source>
        <dbReference type="EMBL" id="RNA11616.1"/>
    </source>
</evidence>
<dbReference type="SUPFAM" id="SSF52540">
    <property type="entry name" value="P-loop containing nucleoside triphosphate hydrolases"/>
    <property type="match status" value="1"/>
</dbReference>
<evidence type="ECO:0000256" key="2">
    <source>
        <dbReference type="ARBA" id="ARBA00022741"/>
    </source>
</evidence>
<dbReference type="InterPro" id="IPR007862">
    <property type="entry name" value="Adenylate_kinase_lid-dom"/>
</dbReference>
<dbReference type="HAMAP" id="MF_00235">
    <property type="entry name" value="Adenylate_kinase_Adk"/>
    <property type="match status" value="1"/>
</dbReference>
<dbReference type="GO" id="GO:0004017">
    <property type="term" value="F:AMP kinase activity"/>
    <property type="evidence" value="ECO:0007669"/>
    <property type="project" value="UniProtKB-EC"/>
</dbReference>
<dbReference type="Proteomes" id="UP000276133">
    <property type="component" value="Unassembled WGS sequence"/>
</dbReference>
<comment type="caution">
    <text evidence="7">The sequence shown here is derived from an EMBL/GenBank/DDBJ whole genome shotgun (WGS) entry which is preliminary data.</text>
</comment>
<comment type="similarity">
    <text evidence="4">Belongs to the adenylate kinase family.</text>
</comment>
<dbReference type="NCBIfam" id="TIGR01351">
    <property type="entry name" value="adk"/>
    <property type="match status" value="1"/>
</dbReference>
<organism evidence="7 8">
    <name type="scientific">Brachionus plicatilis</name>
    <name type="common">Marine rotifer</name>
    <name type="synonym">Brachionus muelleri</name>
    <dbReference type="NCBI Taxonomy" id="10195"/>
    <lineage>
        <taxon>Eukaryota</taxon>
        <taxon>Metazoa</taxon>
        <taxon>Spiralia</taxon>
        <taxon>Gnathifera</taxon>
        <taxon>Rotifera</taxon>
        <taxon>Eurotatoria</taxon>
        <taxon>Monogononta</taxon>
        <taxon>Pseudotrocha</taxon>
        <taxon>Ploima</taxon>
        <taxon>Brachionidae</taxon>
        <taxon>Brachionus</taxon>
    </lineage>
</organism>
<dbReference type="InterPro" id="IPR000850">
    <property type="entry name" value="Adenylat/UMP-CMP_kin"/>
</dbReference>
<dbReference type="PROSITE" id="PS00113">
    <property type="entry name" value="ADENYLATE_KINASE"/>
    <property type="match status" value="1"/>
</dbReference>
<dbReference type="STRING" id="10195.A0A3M7QJK3"/>
<evidence type="ECO:0000256" key="5">
    <source>
        <dbReference type="SAM" id="MobiDB-lite"/>
    </source>
</evidence>
<dbReference type="Gene3D" id="3.40.50.300">
    <property type="entry name" value="P-loop containing nucleotide triphosphate hydrolases"/>
    <property type="match status" value="1"/>
</dbReference>
<dbReference type="InterPro" id="IPR033690">
    <property type="entry name" value="Adenylat_kinase_CS"/>
</dbReference>
<dbReference type="AlphaFoldDB" id="A0A3M7QJK3"/>
<protein>
    <submittedName>
        <fullName evidence="7">Adenylate kinase</fullName>
        <ecNumber evidence="7">2.7.4.3</ecNumber>
    </submittedName>
</protein>
<evidence type="ECO:0000256" key="1">
    <source>
        <dbReference type="ARBA" id="ARBA00022679"/>
    </source>
</evidence>
<evidence type="ECO:0000259" key="6">
    <source>
        <dbReference type="Pfam" id="PF05191"/>
    </source>
</evidence>
<dbReference type="PANTHER" id="PTHR23359">
    <property type="entry name" value="NUCLEOTIDE KINASE"/>
    <property type="match status" value="1"/>
</dbReference>
<gene>
    <name evidence="7" type="ORF">BpHYR1_051710</name>
</gene>
<evidence type="ECO:0000256" key="4">
    <source>
        <dbReference type="RuleBase" id="RU003330"/>
    </source>
</evidence>
<accession>A0A3M7QJK3</accession>
<keyword evidence="8" id="KW-1185">Reference proteome</keyword>
<keyword evidence="3 4" id="KW-0418">Kinase</keyword>
<evidence type="ECO:0000313" key="8">
    <source>
        <dbReference type="Proteomes" id="UP000276133"/>
    </source>
</evidence>
<dbReference type="InterPro" id="IPR027417">
    <property type="entry name" value="P-loop_NTPase"/>
</dbReference>
<evidence type="ECO:0000256" key="3">
    <source>
        <dbReference type="ARBA" id="ARBA00022777"/>
    </source>
</evidence>
<dbReference type="Pfam" id="PF00406">
    <property type="entry name" value="ADK"/>
    <property type="match status" value="1"/>
</dbReference>
<dbReference type="EC" id="2.7.4.3" evidence="7"/>
<sequence length="264" mass="29005">MSEETSISSGVKAILLGPPGAGKGTQAHKLINRYNVCQLSTGDMIREAIATGTDVGKQMKAVYASGGLISDEIVVNLVNENLDKPECKNGFLLDGFPRTQVQAEKLDELLDQRNQKLDAVIEFKIDDSLLIRRITGRLLHKPSGRTYHEEFHPPKVSMTDDVTGEPLERRSDDNVEALKKRLENYHSLTAPLAQYYATKGLHKEIDASLPSDVVHQNVVSIIESMKKAFTVPSVLKPKAVPALSPDVLLVLSSVTEVLKERGLI</sequence>
<dbReference type="EMBL" id="REGN01005906">
    <property type="protein sequence ID" value="RNA11616.1"/>
    <property type="molecule type" value="Genomic_DNA"/>
</dbReference>
<keyword evidence="2" id="KW-0547">Nucleotide-binding</keyword>
<reference evidence="7 8" key="1">
    <citation type="journal article" date="2018" name="Sci. Rep.">
        <title>Genomic signatures of local adaptation to the degree of environmental predictability in rotifers.</title>
        <authorList>
            <person name="Franch-Gras L."/>
            <person name="Hahn C."/>
            <person name="Garcia-Roger E.M."/>
            <person name="Carmona M.J."/>
            <person name="Serra M."/>
            <person name="Gomez A."/>
        </authorList>
    </citation>
    <scope>NUCLEOTIDE SEQUENCE [LARGE SCALE GENOMIC DNA]</scope>
    <source>
        <strain evidence="7">HYR1</strain>
    </source>
</reference>
<proteinExistence type="inferred from homology"/>
<dbReference type="CDD" id="cd01428">
    <property type="entry name" value="ADK"/>
    <property type="match status" value="1"/>
</dbReference>
<keyword evidence="1 4" id="KW-0808">Transferase</keyword>
<dbReference type="FunFam" id="3.40.50.300:FF:000106">
    <property type="entry name" value="Adenylate kinase mitochondrial"/>
    <property type="match status" value="1"/>
</dbReference>
<dbReference type="NCBIfam" id="NF011100">
    <property type="entry name" value="PRK14527.1"/>
    <property type="match status" value="1"/>
</dbReference>
<dbReference type="InterPro" id="IPR006259">
    <property type="entry name" value="Adenyl_kin_sub"/>
</dbReference>
<feature type="region of interest" description="Disordered" evidence="5">
    <location>
        <begin position="145"/>
        <end position="167"/>
    </location>
</feature>
<dbReference type="OrthoDB" id="439792at2759"/>
<dbReference type="PRINTS" id="PR00094">
    <property type="entry name" value="ADENYLTKNASE"/>
</dbReference>
<feature type="domain" description="Adenylate kinase active site lid" evidence="6">
    <location>
        <begin position="137"/>
        <end position="172"/>
    </location>
</feature>
<dbReference type="NCBIfam" id="NF001381">
    <property type="entry name" value="PRK00279.1-3"/>
    <property type="match status" value="1"/>
</dbReference>
<name>A0A3M7QJK3_BRAPC</name>
<dbReference type="GO" id="GO:0005524">
    <property type="term" value="F:ATP binding"/>
    <property type="evidence" value="ECO:0007669"/>
    <property type="project" value="InterPro"/>
</dbReference>
<dbReference type="Pfam" id="PF05191">
    <property type="entry name" value="ADK_lid"/>
    <property type="match status" value="1"/>
</dbReference>